<comment type="caution">
    <text evidence="1">The sequence shown here is derived from an EMBL/GenBank/DDBJ whole genome shotgun (WGS) entry which is preliminary data.</text>
</comment>
<dbReference type="PRINTS" id="PR00081">
    <property type="entry name" value="GDHRDH"/>
</dbReference>
<dbReference type="PANTHER" id="PTHR43544:SF12">
    <property type="entry name" value="NAD(P)-BINDING ROSSMANN-FOLD SUPERFAMILY PROTEIN"/>
    <property type="match status" value="1"/>
</dbReference>
<proteinExistence type="predicted"/>
<dbReference type="InterPro" id="IPR051468">
    <property type="entry name" value="Fungal_SecMetab_SDRs"/>
</dbReference>
<organism evidence="1 2">
    <name type="scientific">Vibrio zhugei</name>
    <dbReference type="NCBI Taxonomy" id="2479546"/>
    <lineage>
        <taxon>Bacteria</taxon>
        <taxon>Pseudomonadati</taxon>
        <taxon>Pseudomonadota</taxon>
        <taxon>Gammaproteobacteria</taxon>
        <taxon>Vibrionales</taxon>
        <taxon>Vibrionaceae</taxon>
        <taxon>Vibrio</taxon>
    </lineage>
</organism>
<dbReference type="Pfam" id="PF00106">
    <property type="entry name" value="adh_short"/>
    <property type="match status" value="1"/>
</dbReference>
<sequence>MKILIIGGTGGIGRAIIEYCLSNDEHTTVYATYHCTPPSIDHERVTWYKTDVSSEADVFALSLRLTKFDLLINAVGTLHSPDHRPEKSINEFDLDFFQHNFNANTVPTLLLSKHFALHLKAKYPTYFIALSARIGSIEDNRIGGWVSYRCSKAALNMAIKTISVEWKVKQPNCCIIAFHPGTTDTELSKPFQKNVAPQQLFSPRYVAHCLLDVIHNLTPENTGRFYSYSGEEIPW</sequence>
<dbReference type="EMBL" id="JBHRSE010000043">
    <property type="protein sequence ID" value="MFC3023566.1"/>
    <property type="molecule type" value="Genomic_DNA"/>
</dbReference>
<evidence type="ECO:0000313" key="1">
    <source>
        <dbReference type="EMBL" id="MFC3023566.1"/>
    </source>
</evidence>
<evidence type="ECO:0000313" key="2">
    <source>
        <dbReference type="Proteomes" id="UP001595384"/>
    </source>
</evidence>
<accession>A0ABV7C6D6</accession>
<keyword evidence="2" id="KW-1185">Reference proteome</keyword>
<reference evidence="2" key="1">
    <citation type="journal article" date="2019" name="Int. J. Syst. Evol. Microbiol.">
        <title>The Global Catalogue of Microorganisms (GCM) 10K type strain sequencing project: providing services to taxonomists for standard genome sequencing and annotation.</title>
        <authorList>
            <consortium name="The Broad Institute Genomics Platform"/>
            <consortium name="The Broad Institute Genome Sequencing Center for Infectious Disease"/>
            <person name="Wu L."/>
            <person name="Ma J."/>
        </authorList>
    </citation>
    <scope>NUCLEOTIDE SEQUENCE [LARGE SCALE GENOMIC DNA]</scope>
    <source>
        <strain evidence="2">KCTC 62784</strain>
    </source>
</reference>
<dbReference type="RefSeq" id="WP_123014431.1">
    <property type="nucleotide sequence ID" value="NZ_AP024912.1"/>
</dbReference>
<gene>
    <name evidence="1" type="ORF">ACFODT_06990</name>
</gene>
<dbReference type="SUPFAM" id="SSF51735">
    <property type="entry name" value="NAD(P)-binding Rossmann-fold domains"/>
    <property type="match status" value="1"/>
</dbReference>
<name>A0ABV7C6D6_9VIBR</name>
<dbReference type="InterPro" id="IPR002347">
    <property type="entry name" value="SDR_fam"/>
</dbReference>
<dbReference type="InterPro" id="IPR036291">
    <property type="entry name" value="NAD(P)-bd_dom_sf"/>
</dbReference>
<dbReference type="PANTHER" id="PTHR43544">
    <property type="entry name" value="SHORT-CHAIN DEHYDROGENASE/REDUCTASE"/>
    <property type="match status" value="1"/>
</dbReference>
<dbReference type="Gene3D" id="3.40.50.720">
    <property type="entry name" value="NAD(P)-binding Rossmann-like Domain"/>
    <property type="match status" value="1"/>
</dbReference>
<protein>
    <submittedName>
        <fullName evidence="1">SDR family NAD(P)-dependent oxidoreductase</fullName>
    </submittedName>
</protein>
<dbReference type="Proteomes" id="UP001595384">
    <property type="component" value="Unassembled WGS sequence"/>
</dbReference>